<sequence length="209" mass="24095">MVSTRVYLWRHPEVTGWTDGKVWGHTDVPLTRAGREQIPPVASYMSTHKLAAIYTSDLQRSMLMADAIAKRQKPRPRTEQNRDFRELHLGNWEGLTLSEIKRKYPGELEERMNNLTGYRIQEGESIEDLVGRVMPAFWRMIEKHNHENICLVGHAGVNRVILCELLGVPLENLFRLDQGFACLNVIDIFDDGIPVLRSFNQSVENQKKN</sequence>
<dbReference type="InterPro" id="IPR029033">
    <property type="entry name" value="His_PPase_superfam"/>
</dbReference>
<reference evidence="3 4" key="1">
    <citation type="submission" date="2013-11" db="EMBL/GenBank/DDBJ databases">
        <title>Metagenomic analysis of a methanogenic consortium involved in long chain n-alkane degradation.</title>
        <authorList>
            <person name="Davidova I.A."/>
            <person name="Callaghan A.V."/>
            <person name="Wawrik B."/>
            <person name="Pruitt S."/>
            <person name="Marks C."/>
            <person name="Duncan K.E."/>
            <person name="Suflita J.M."/>
        </authorList>
    </citation>
    <scope>NUCLEOTIDE SEQUENCE [LARGE SCALE GENOMIC DNA]</scope>
    <source>
        <strain evidence="3 4">SPR</strain>
    </source>
</reference>
<dbReference type="PANTHER" id="PTHR48100">
    <property type="entry name" value="BROAD-SPECIFICITY PHOSPHATASE YOR283W-RELATED"/>
    <property type="match status" value="1"/>
</dbReference>
<gene>
    <name evidence="3" type="ORF">X474_02190</name>
</gene>
<dbReference type="FunCoup" id="A0A0D2JIQ8">
    <property type="interactions" value="412"/>
</dbReference>
<dbReference type="PIRSF" id="PIRSF000709">
    <property type="entry name" value="6PFK_2-Ptase"/>
    <property type="match status" value="1"/>
</dbReference>
<comment type="caution">
    <text evidence="3">The sequence shown here is derived from an EMBL/GenBank/DDBJ whole genome shotgun (WGS) entry which is preliminary data.</text>
</comment>
<evidence type="ECO:0000256" key="1">
    <source>
        <dbReference type="PIRSR" id="PIRSR613078-1"/>
    </source>
</evidence>
<dbReference type="GO" id="GO:0016791">
    <property type="term" value="F:phosphatase activity"/>
    <property type="evidence" value="ECO:0007669"/>
    <property type="project" value="TreeGrafter"/>
</dbReference>
<keyword evidence="4" id="KW-1185">Reference proteome</keyword>
<feature type="active site" description="Proton donor/acceptor" evidence="1">
    <location>
        <position position="86"/>
    </location>
</feature>
<evidence type="ECO:0000313" key="4">
    <source>
        <dbReference type="Proteomes" id="UP000032233"/>
    </source>
</evidence>
<dbReference type="AlphaFoldDB" id="A0A0D2JIQ8"/>
<dbReference type="Proteomes" id="UP000032233">
    <property type="component" value="Unassembled WGS sequence"/>
</dbReference>
<dbReference type="Pfam" id="PF00300">
    <property type="entry name" value="His_Phos_1"/>
    <property type="match status" value="1"/>
</dbReference>
<dbReference type="Gene3D" id="3.40.50.1240">
    <property type="entry name" value="Phosphoglycerate mutase-like"/>
    <property type="match status" value="1"/>
</dbReference>
<proteinExistence type="predicted"/>
<dbReference type="CDD" id="cd07067">
    <property type="entry name" value="HP_PGM_like"/>
    <property type="match status" value="1"/>
</dbReference>
<accession>A0A0D2JIQ8</accession>
<dbReference type="InterPro" id="IPR050275">
    <property type="entry name" value="PGM_Phosphatase"/>
</dbReference>
<dbReference type="SUPFAM" id="SSF53254">
    <property type="entry name" value="Phosphoglycerate mutase-like"/>
    <property type="match status" value="1"/>
</dbReference>
<name>A0A0D2JIQ8_9BACT</name>
<feature type="binding site" evidence="2">
    <location>
        <position position="60"/>
    </location>
    <ligand>
        <name>substrate</name>
    </ligand>
</feature>
<evidence type="ECO:0000313" key="3">
    <source>
        <dbReference type="EMBL" id="KIX15546.1"/>
    </source>
</evidence>
<dbReference type="InParanoid" id="A0A0D2JIQ8"/>
<feature type="active site" description="Tele-phosphohistidine intermediate" evidence="1">
    <location>
        <position position="11"/>
    </location>
</feature>
<organism evidence="3 4">
    <name type="scientific">Dethiosulfatarculus sandiegensis</name>
    <dbReference type="NCBI Taxonomy" id="1429043"/>
    <lineage>
        <taxon>Bacteria</taxon>
        <taxon>Pseudomonadati</taxon>
        <taxon>Thermodesulfobacteriota</taxon>
        <taxon>Desulfarculia</taxon>
        <taxon>Desulfarculales</taxon>
        <taxon>Desulfarculaceae</taxon>
        <taxon>Dethiosulfatarculus</taxon>
    </lineage>
</organism>
<dbReference type="InterPro" id="IPR013078">
    <property type="entry name" value="His_Pase_superF_clade-1"/>
</dbReference>
<dbReference type="EMBL" id="AZAC01000002">
    <property type="protein sequence ID" value="KIX15546.1"/>
    <property type="molecule type" value="Genomic_DNA"/>
</dbReference>
<dbReference type="SMART" id="SM00855">
    <property type="entry name" value="PGAM"/>
    <property type="match status" value="1"/>
</dbReference>
<dbReference type="STRING" id="1429043.X474_02190"/>
<protein>
    <submittedName>
        <fullName evidence="3">Phosphoglycerate mutase</fullName>
    </submittedName>
</protein>
<evidence type="ECO:0000256" key="2">
    <source>
        <dbReference type="PIRSR" id="PIRSR613078-2"/>
    </source>
</evidence>